<gene>
    <name evidence="2" type="ORF">F6I03_05820</name>
</gene>
<feature type="transmembrane region" description="Helical" evidence="1">
    <location>
        <begin position="12"/>
        <end position="33"/>
    </location>
</feature>
<name>A0A5N1GL98_9LACT</name>
<protein>
    <submittedName>
        <fullName evidence="2">Uncharacterized protein</fullName>
    </submittedName>
</protein>
<dbReference type="EMBL" id="VYWO01000003">
    <property type="protein sequence ID" value="KAA9300821.1"/>
    <property type="molecule type" value="Genomic_DNA"/>
</dbReference>
<keyword evidence="1" id="KW-0472">Membrane</keyword>
<sequence length="80" mass="9356">MKDQTMKGKLSLKYGFYAYFIIFAITIIVDGIWEVSVCAGQFCQSYCGLCPTEVFDLQFNRYPSRSDHCPDFLLFYIERL</sequence>
<reference evidence="2 3" key="1">
    <citation type="submission" date="2019-09" db="EMBL/GenBank/DDBJ databases">
        <title>Draft genome sequence assemblies of isolates from the urinary tract.</title>
        <authorList>
            <person name="Mores C.R."/>
            <person name="Putonti C."/>
            <person name="Wolfe A.J."/>
        </authorList>
    </citation>
    <scope>NUCLEOTIDE SEQUENCE [LARGE SCALE GENOMIC DNA]</scope>
    <source>
        <strain evidence="2 3">UMB623</strain>
    </source>
</reference>
<organism evidence="2 3">
    <name type="scientific">Aerococcus sanguinicola</name>
    <dbReference type="NCBI Taxonomy" id="119206"/>
    <lineage>
        <taxon>Bacteria</taxon>
        <taxon>Bacillati</taxon>
        <taxon>Bacillota</taxon>
        <taxon>Bacilli</taxon>
        <taxon>Lactobacillales</taxon>
        <taxon>Aerococcaceae</taxon>
        <taxon>Aerococcus</taxon>
    </lineage>
</organism>
<evidence type="ECO:0000256" key="1">
    <source>
        <dbReference type="SAM" id="Phobius"/>
    </source>
</evidence>
<evidence type="ECO:0000313" key="3">
    <source>
        <dbReference type="Proteomes" id="UP000327148"/>
    </source>
</evidence>
<evidence type="ECO:0000313" key="2">
    <source>
        <dbReference type="EMBL" id="KAA9300821.1"/>
    </source>
</evidence>
<accession>A0A5N1GL98</accession>
<dbReference type="AlphaFoldDB" id="A0A5N1GL98"/>
<dbReference type="Proteomes" id="UP000327148">
    <property type="component" value="Unassembled WGS sequence"/>
</dbReference>
<keyword evidence="1" id="KW-1133">Transmembrane helix</keyword>
<keyword evidence="1" id="KW-0812">Transmembrane</keyword>
<comment type="caution">
    <text evidence="2">The sequence shown here is derived from an EMBL/GenBank/DDBJ whole genome shotgun (WGS) entry which is preliminary data.</text>
</comment>
<proteinExistence type="predicted"/>
<dbReference type="RefSeq" id="WP_070430053.1">
    <property type="nucleotide sequence ID" value="NZ_VYWO01000003.1"/>
</dbReference>